<dbReference type="GO" id="GO:0016070">
    <property type="term" value="P:RNA metabolic process"/>
    <property type="evidence" value="ECO:0007669"/>
    <property type="project" value="InterPro"/>
</dbReference>
<dbReference type="GeneID" id="93519880"/>
<evidence type="ECO:0000313" key="3">
    <source>
        <dbReference type="Proteomes" id="UP000005012"/>
    </source>
</evidence>
<dbReference type="GO" id="GO:0003723">
    <property type="term" value="F:RNA binding"/>
    <property type="evidence" value="ECO:0007669"/>
    <property type="project" value="InterPro"/>
</dbReference>
<dbReference type="Proteomes" id="UP000005012">
    <property type="component" value="Chromosome"/>
</dbReference>
<proteinExistence type="predicted"/>
<protein>
    <recommendedName>
        <fullName evidence="1">Toxin SymE-like domain-containing protein</fullName>
    </recommendedName>
</protein>
<dbReference type="EMBL" id="CP003488">
    <property type="protein sequence ID" value="AFH95401.1"/>
    <property type="molecule type" value="Genomic_DNA"/>
</dbReference>
<dbReference type="OrthoDB" id="6053337at2"/>
<gene>
    <name evidence="2" type="ordered locus">S70_17965</name>
</gene>
<reference evidence="2 3" key="1">
    <citation type="journal article" date="2012" name="J. Bacteriol.">
        <title>Complete Genome Sequence of Providencia stuartii Clinical Isolate MRSN 2154.</title>
        <authorList>
            <person name="Clifford R.J."/>
            <person name="Hang J."/>
            <person name="Riley M.C."/>
            <person name="Onmus-Leone F."/>
            <person name="Kuschner R.A."/>
            <person name="Lesho E.P."/>
            <person name="Waterman P.E."/>
        </authorList>
    </citation>
    <scope>NUCLEOTIDE SEQUENCE [LARGE SCALE GENOMIC DNA]</scope>
    <source>
        <strain evidence="2 3">MRSN 2154</strain>
    </source>
</reference>
<dbReference type="GO" id="GO:0016788">
    <property type="term" value="F:hydrolase activity, acting on ester bonds"/>
    <property type="evidence" value="ECO:0007669"/>
    <property type="project" value="InterPro"/>
</dbReference>
<evidence type="ECO:0000259" key="1">
    <source>
        <dbReference type="Pfam" id="PF08845"/>
    </source>
</evidence>
<evidence type="ECO:0000313" key="2">
    <source>
        <dbReference type="EMBL" id="AFH95401.1"/>
    </source>
</evidence>
<dbReference type="GO" id="GO:0005737">
    <property type="term" value="C:cytoplasm"/>
    <property type="evidence" value="ECO:0007669"/>
    <property type="project" value="InterPro"/>
</dbReference>
<organism evidence="2 3">
    <name type="scientific">Providencia stuartii (strain MRSN 2154)</name>
    <dbReference type="NCBI Taxonomy" id="1157951"/>
    <lineage>
        <taxon>Bacteria</taxon>
        <taxon>Pseudomonadati</taxon>
        <taxon>Pseudomonadota</taxon>
        <taxon>Gammaproteobacteria</taxon>
        <taxon>Enterobacterales</taxon>
        <taxon>Morganellaceae</taxon>
        <taxon>Providencia</taxon>
    </lineage>
</organism>
<reference evidence="3" key="2">
    <citation type="submission" date="2012-04" db="EMBL/GenBank/DDBJ databases">
        <title>Complete genome sequence of Providencia stuartii clinical isolate MRSN 2154.</title>
        <authorList>
            <person name="Clifford R.J."/>
            <person name="Hang J."/>
            <person name="Riley M.C."/>
            <person name="Onmus-Leone F."/>
            <person name="Kuschner R.A."/>
            <person name="Lesho E.P."/>
            <person name="Waterman P.E."/>
        </authorList>
    </citation>
    <scope>NUCLEOTIDE SEQUENCE [LARGE SCALE GENOMIC DNA]</scope>
    <source>
        <strain evidence="3">MRSN 2154</strain>
    </source>
</reference>
<sequence length="45" mass="4859">MGYALSGSKTRPPPAIHLKGQWLKAAGFETGFTFTVKILCPLPIN</sequence>
<dbReference type="RefSeq" id="WP_014658030.1">
    <property type="nucleotide sequence ID" value="NC_017731.1"/>
</dbReference>
<dbReference type="HOGENOM" id="CLU_3204012_0_0_6"/>
<dbReference type="Pfam" id="PF08845">
    <property type="entry name" value="SymE_toxin"/>
    <property type="match status" value="1"/>
</dbReference>
<feature type="domain" description="Toxin SymE-like" evidence="1">
    <location>
        <begin position="2"/>
        <end position="38"/>
    </location>
</feature>
<name>A0A140NR77_PROSM</name>
<dbReference type="InterPro" id="IPR014944">
    <property type="entry name" value="Toxin_SymE-like"/>
</dbReference>
<dbReference type="AlphaFoldDB" id="A0A140NR77"/>
<accession>A0A140NR77</accession>
<dbReference type="KEGG" id="psi:S70_17965"/>